<dbReference type="PROSITE" id="PS50213">
    <property type="entry name" value="FAS1"/>
    <property type="match status" value="1"/>
</dbReference>
<evidence type="ECO:0000256" key="1">
    <source>
        <dbReference type="SAM" id="SignalP"/>
    </source>
</evidence>
<keyword evidence="4" id="KW-1185">Reference proteome</keyword>
<dbReference type="Proteomes" id="UP001501147">
    <property type="component" value="Unassembled WGS sequence"/>
</dbReference>
<dbReference type="EMBL" id="BAABJV010000014">
    <property type="protein sequence ID" value="GAA4788701.1"/>
    <property type="molecule type" value="Genomic_DNA"/>
</dbReference>
<dbReference type="SUPFAM" id="SSF82153">
    <property type="entry name" value="FAS1 domain"/>
    <property type="match status" value="1"/>
</dbReference>
<name>A0ABP9B0P5_9ACTN</name>
<comment type="caution">
    <text evidence="3">The sequence shown here is derived from an EMBL/GenBank/DDBJ whole genome shotgun (WGS) entry which is preliminary data.</text>
</comment>
<dbReference type="InterPro" id="IPR000782">
    <property type="entry name" value="FAS1_domain"/>
</dbReference>
<evidence type="ECO:0000313" key="4">
    <source>
        <dbReference type="Proteomes" id="UP001501147"/>
    </source>
</evidence>
<feature type="chain" id="PRO_5045393078" description="FAS1 domain-containing protein" evidence="1">
    <location>
        <begin position="33"/>
        <end position="199"/>
    </location>
</feature>
<organism evidence="3 4">
    <name type="scientific">Streptomyces sanyensis</name>
    <dbReference type="NCBI Taxonomy" id="568869"/>
    <lineage>
        <taxon>Bacteria</taxon>
        <taxon>Bacillati</taxon>
        <taxon>Actinomycetota</taxon>
        <taxon>Actinomycetes</taxon>
        <taxon>Kitasatosporales</taxon>
        <taxon>Streptomycetaceae</taxon>
        <taxon>Streptomyces</taxon>
    </lineage>
</organism>
<dbReference type="Pfam" id="PF02469">
    <property type="entry name" value="Fasciclin"/>
    <property type="match status" value="1"/>
</dbReference>
<reference evidence="4" key="1">
    <citation type="journal article" date="2019" name="Int. J. Syst. Evol. Microbiol.">
        <title>The Global Catalogue of Microorganisms (GCM) 10K type strain sequencing project: providing services to taxonomists for standard genome sequencing and annotation.</title>
        <authorList>
            <consortium name="The Broad Institute Genomics Platform"/>
            <consortium name="The Broad Institute Genome Sequencing Center for Infectious Disease"/>
            <person name="Wu L."/>
            <person name="Ma J."/>
        </authorList>
    </citation>
    <scope>NUCLEOTIDE SEQUENCE [LARGE SCALE GENOMIC DNA]</scope>
    <source>
        <strain evidence="4">JCM 18324</strain>
    </source>
</reference>
<keyword evidence="1" id="KW-0732">Signal</keyword>
<sequence length="199" mass="20460">MNTNLTRRGTVAAGVGTLLIPLALMLGTPAQADVRAEPVGPACASLPQEGEGSAEGMVDDPVATAASNNPELSTLTAAIEQAGLADTLNDAENITVFAPTDEAFEKVPQADLDALLADEDQLTEVLTYHVVGEEVAPGDLADGTFETLQGDDLTTDEVDGAYIVNDSAKVVCGDLETENATVHLVDTVLLPPESTSSPS</sequence>
<dbReference type="SMART" id="SM00554">
    <property type="entry name" value="FAS1"/>
    <property type="match status" value="1"/>
</dbReference>
<evidence type="ECO:0000313" key="3">
    <source>
        <dbReference type="EMBL" id="GAA4788701.1"/>
    </source>
</evidence>
<dbReference type="InterPro" id="IPR050904">
    <property type="entry name" value="Adhesion/Biosynth-related"/>
</dbReference>
<gene>
    <name evidence="3" type="ORF">GCM10023329_44890</name>
</gene>
<dbReference type="RefSeq" id="WP_345615238.1">
    <property type="nucleotide sequence ID" value="NZ_BAABJV010000014.1"/>
</dbReference>
<accession>A0ABP9B0P5</accession>
<protein>
    <recommendedName>
        <fullName evidence="2">FAS1 domain-containing protein</fullName>
    </recommendedName>
</protein>
<proteinExistence type="predicted"/>
<dbReference type="InterPro" id="IPR036378">
    <property type="entry name" value="FAS1_dom_sf"/>
</dbReference>
<dbReference type="PANTHER" id="PTHR10900:SF77">
    <property type="entry name" value="FI19380P1"/>
    <property type="match status" value="1"/>
</dbReference>
<evidence type="ECO:0000259" key="2">
    <source>
        <dbReference type="PROSITE" id="PS50213"/>
    </source>
</evidence>
<dbReference type="PANTHER" id="PTHR10900">
    <property type="entry name" value="PERIOSTIN-RELATED"/>
    <property type="match status" value="1"/>
</dbReference>
<feature type="signal peptide" evidence="1">
    <location>
        <begin position="1"/>
        <end position="32"/>
    </location>
</feature>
<feature type="domain" description="FAS1" evidence="2">
    <location>
        <begin position="59"/>
        <end position="189"/>
    </location>
</feature>
<dbReference type="Gene3D" id="2.30.180.10">
    <property type="entry name" value="FAS1 domain"/>
    <property type="match status" value="1"/>
</dbReference>